<keyword evidence="6" id="KW-0833">Ubl conjugation pathway</keyword>
<feature type="region of interest" description="Disordered" evidence="9">
    <location>
        <begin position="147"/>
        <end position="176"/>
    </location>
</feature>
<dbReference type="OrthoDB" id="8062037at2759"/>
<dbReference type="PANTHER" id="PTHR46463">
    <property type="entry name" value="ZINC FINGER, RING/FYVE/PHD-TYPE"/>
    <property type="match status" value="1"/>
</dbReference>
<dbReference type="SMART" id="SM00184">
    <property type="entry name" value="RING"/>
    <property type="match status" value="1"/>
</dbReference>
<protein>
    <recommendedName>
        <fullName evidence="2">RING-type E3 ubiquitin transferase</fullName>
        <ecNumber evidence="2">2.3.2.27</ecNumber>
    </recommendedName>
</protein>
<keyword evidence="7" id="KW-0862">Zinc</keyword>
<name>A0A5B8MSB6_9CHLO</name>
<evidence type="ECO:0000256" key="4">
    <source>
        <dbReference type="ARBA" id="ARBA00022723"/>
    </source>
</evidence>
<feature type="compositionally biased region" description="Polar residues" evidence="9">
    <location>
        <begin position="147"/>
        <end position="157"/>
    </location>
</feature>
<reference evidence="11 12" key="1">
    <citation type="submission" date="2018-07" db="EMBL/GenBank/DDBJ databases">
        <title>The complete nuclear genome of the prasinophyte Chloropicon primus (CCMP1205).</title>
        <authorList>
            <person name="Pombert J.-F."/>
            <person name="Otis C."/>
            <person name="Turmel M."/>
            <person name="Lemieux C."/>
        </authorList>
    </citation>
    <scope>NUCLEOTIDE SEQUENCE [LARGE SCALE GENOMIC DNA]</scope>
    <source>
        <strain evidence="11 12">CCMP1205</strain>
    </source>
</reference>
<evidence type="ECO:0000259" key="10">
    <source>
        <dbReference type="PROSITE" id="PS50089"/>
    </source>
</evidence>
<dbReference type="PANTHER" id="PTHR46463:SF10">
    <property type="entry name" value="OS01G0926200 PROTEIN"/>
    <property type="match status" value="1"/>
</dbReference>
<dbReference type="Pfam" id="PF13639">
    <property type="entry name" value="zf-RING_2"/>
    <property type="match status" value="1"/>
</dbReference>
<sequence>METEELGVTVTRVTRRKEVVMTRSCPEIGREYLPLDEVEDEDEEECCCICLECFDDNNPALATKCGHNYHLQCIMQWYQRNTACPMCFRQVELVCEDSQKLMMESTIPFLRRAATNASASASSAPTLASAPGASTVRRSYLFTGSALPSSRTRSLSDVNAEPASHPGGGRRSSTSSLSALKANFRKITWRLRGRSSTQ</sequence>
<dbReference type="PROSITE" id="PS50089">
    <property type="entry name" value="ZF_RING_2"/>
    <property type="match status" value="1"/>
</dbReference>
<dbReference type="Proteomes" id="UP000316726">
    <property type="component" value="Chromosome 10"/>
</dbReference>
<gene>
    <name evidence="11" type="ORF">A3770_10p58740</name>
</gene>
<dbReference type="InterPro" id="IPR013083">
    <property type="entry name" value="Znf_RING/FYVE/PHD"/>
</dbReference>
<evidence type="ECO:0000256" key="2">
    <source>
        <dbReference type="ARBA" id="ARBA00012483"/>
    </source>
</evidence>
<comment type="catalytic activity">
    <reaction evidence="1">
        <text>S-ubiquitinyl-[E2 ubiquitin-conjugating enzyme]-L-cysteine + [acceptor protein]-L-lysine = [E2 ubiquitin-conjugating enzyme]-L-cysteine + N(6)-ubiquitinyl-[acceptor protein]-L-lysine.</text>
        <dbReference type="EC" id="2.3.2.27"/>
    </reaction>
</comment>
<accession>A0A5B8MSB6</accession>
<dbReference type="EC" id="2.3.2.27" evidence="2"/>
<evidence type="ECO:0000256" key="6">
    <source>
        <dbReference type="ARBA" id="ARBA00022786"/>
    </source>
</evidence>
<dbReference type="SUPFAM" id="SSF57850">
    <property type="entry name" value="RING/U-box"/>
    <property type="match status" value="1"/>
</dbReference>
<evidence type="ECO:0000256" key="9">
    <source>
        <dbReference type="SAM" id="MobiDB-lite"/>
    </source>
</evidence>
<evidence type="ECO:0000256" key="5">
    <source>
        <dbReference type="ARBA" id="ARBA00022771"/>
    </source>
</evidence>
<dbReference type="STRING" id="1764295.A0A5B8MSB6"/>
<dbReference type="AlphaFoldDB" id="A0A5B8MSB6"/>
<dbReference type="Gene3D" id="3.30.40.10">
    <property type="entry name" value="Zinc/RING finger domain, C3HC4 (zinc finger)"/>
    <property type="match status" value="1"/>
</dbReference>
<keyword evidence="3" id="KW-0808">Transferase</keyword>
<proteinExistence type="predicted"/>
<evidence type="ECO:0000256" key="8">
    <source>
        <dbReference type="PROSITE-ProRule" id="PRU00175"/>
    </source>
</evidence>
<dbReference type="EMBL" id="CP031043">
    <property type="protein sequence ID" value="QDZ23356.1"/>
    <property type="molecule type" value="Genomic_DNA"/>
</dbReference>
<keyword evidence="12" id="KW-1185">Reference proteome</keyword>
<evidence type="ECO:0000313" key="11">
    <source>
        <dbReference type="EMBL" id="QDZ23356.1"/>
    </source>
</evidence>
<dbReference type="GO" id="GO:0061630">
    <property type="term" value="F:ubiquitin protein ligase activity"/>
    <property type="evidence" value="ECO:0007669"/>
    <property type="project" value="UniProtKB-EC"/>
</dbReference>
<feature type="domain" description="RING-type" evidence="10">
    <location>
        <begin position="47"/>
        <end position="87"/>
    </location>
</feature>
<organism evidence="11 12">
    <name type="scientific">Chloropicon primus</name>
    <dbReference type="NCBI Taxonomy" id="1764295"/>
    <lineage>
        <taxon>Eukaryota</taxon>
        <taxon>Viridiplantae</taxon>
        <taxon>Chlorophyta</taxon>
        <taxon>Chloropicophyceae</taxon>
        <taxon>Chloropicales</taxon>
        <taxon>Chloropicaceae</taxon>
        <taxon>Chloropicon</taxon>
    </lineage>
</organism>
<evidence type="ECO:0000313" key="12">
    <source>
        <dbReference type="Proteomes" id="UP000316726"/>
    </source>
</evidence>
<dbReference type="GO" id="GO:0008270">
    <property type="term" value="F:zinc ion binding"/>
    <property type="evidence" value="ECO:0007669"/>
    <property type="project" value="UniProtKB-KW"/>
</dbReference>
<dbReference type="InterPro" id="IPR001841">
    <property type="entry name" value="Znf_RING"/>
</dbReference>
<evidence type="ECO:0000256" key="1">
    <source>
        <dbReference type="ARBA" id="ARBA00000900"/>
    </source>
</evidence>
<evidence type="ECO:0000256" key="3">
    <source>
        <dbReference type="ARBA" id="ARBA00022679"/>
    </source>
</evidence>
<keyword evidence="5 8" id="KW-0863">Zinc-finger</keyword>
<keyword evidence="4" id="KW-0479">Metal-binding</keyword>
<evidence type="ECO:0000256" key="7">
    <source>
        <dbReference type="ARBA" id="ARBA00022833"/>
    </source>
</evidence>